<dbReference type="EMBL" id="CAKLCB010000158">
    <property type="protein sequence ID" value="CAH0516217.1"/>
    <property type="molecule type" value="Genomic_DNA"/>
</dbReference>
<sequence length="569" mass="61246">MLTVSTLPVNLADNVPSFHVPVFNYDTLSTGNTPYEVLNALKKDGIISFSNVPSYAQVRRTYLEMAAACAVSAQEANAEFLYQKTLTDGTKRYTISTTSGRAANFAAITTDATCPGYKEVYGQFSSLCEMVVLSVATALDATNFTTKDGYGQIVSSRKLMTDAVRLDHFHAYEPPSSRKLMSELSDINTNAVPDKNFTLEMHEDNGMFIMFSTPAFYKVINGGLKHTFEPISSSSEDGLGSGLLIRTRDGQLVQPILEPDYVTLMVGTGFNTWVDSSHDLPPVSHAMRIPEMQMMPTQRLIRAWFGKMTLLPSYQHMVGQMDFETHMNASAHYLRQGHESDRPLLGCAPGRHLAASVDGACLLKVCRSMDSASGPKDTCMVVCNRNHDGDAEKCATMCKCESEDRGTMCWMLCVMNSDSCSLDQQSCSGQKRVCNPSQPPLVPVPMPAPVAASVPAPVAASVPAPVLPTVPAPGPAPVLSPVPAPGPALVPEPALVPASVPASVLAPAFIPLSSFTPTWSSIDHSVPSPVSSLPSLVDATQLNETKRDVPMESPAVVSTHVEPSRHEMC</sequence>
<dbReference type="Proteomes" id="UP001158986">
    <property type="component" value="Unassembled WGS sequence"/>
</dbReference>
<proteinExistence type="predicted"/>
<dbReference type="PANTHER" id="PTHR40855">
    <property type="entry name" value="DIOX_N DOMAIN-CONTAINING PROTEIN"/>
    <property type="match status" value="1"/>
</dbReference>
<gene>
    <name evidence="1" type="ORF">PBS001_LOCUS2897</name>
</gene>
<evidence type="ECO:0000313" key="2">
    <source>
        <dbReference type="Proteomes" id="UP001158986"/>
    </source>
</evidence>
<evidence type="ECO:0000313" key="1">
    <source>
        <dbReference type="EMBL" id="CAH0516217.1"/>
    </source>
</evidence>
<protein>
    <submittedName>
        <fullName evidence="1">Uncharacterized protein</fullName>
    </submittedName>
</protein>
<organism evidence="1 2">
    <name type="scientific">Peronospora belbahrii</name>
    <dbReference type="NCBI Taxonomy" id="622444"/>
    <lineage>
        <taxon>Eukaryota</taxon>
        <taxon>Sar</taxon>
        <taxon>Stramenopiles</taxon>
        <taxon>Oomycota</taxon>
        <taxon>Peronosporomycetes</taxon>
        <taxon>Peronosporales</taxon>
        <taxon>Peronosporaceae</taxon>
        <taxon>Peronospora</taxon>
    </lineage>
</organism>
<name>A0ABN8CTA7_9STRA</name>
<dbReference type="PANTHER" id="PTHR40855:SF1">
    <property type="entry name" value="CLAVAMINATE SYNTHASE-LIKE PROTEIN"/>
    <property type="match status" value="1"/>
</dbReference>
<keyword evidence="2" id="KW-1185">Reference proteome</keyword>
<comment type="caution">
    <text evidence="1">The sequence shown here is derived from an EMBL/GenBank/DDBJ whole genome shotgun (WGS) entry which is preliminary data.</text>
</comment>
<reference evidence="1 2" key="1">
    <citation type="submission" date="2021-11" db="EMBL/GenBank/DDBJ databases">
        <authorList>
            <person name="Islam A."/>
            <person name="Islam S."/>
            <person name="Flora M.S."/>
            <person name="Rahman M."/>
            <person name="Ziaur R.M."/>
            <person name="Epstein J.H."/>
            <person name="Hassan M."/>
            <person name="Klassen M."/>
            <person name="Woodard K."/>
            <person name="Webb A."/>
            <person name="Webby R.J."/>
            <person name="El Zowalaty M.E."/>
        </authorList>
    </citation>
    <scope>NUCLEOTIDE SEQUENCE [LARGE SCALE GENOMIC DNA]</scope>
    <source>
        <strain evidence="1">Pbs1</strain>
    </source>
</reference>
<accession>A0ABN8CTA7</accession>